<dbReference type="GO" id="GO:0019290">
    <property type="term" value="P:siderophore biosynthetic process"/>
    <property type="evidence" value="ECO:0007669"/>
    <property type="project" value="InterPro"/>
</dbReference>
<accession>A0A2A2FAL8</accession>
<protein>
    <submittedName>
        <fullName evidence="3">GNAT family N-acetyltransferase</fullName>
    </submittedName>
</protein>
<dbReference type="SUPFAM" id="SSF55729">
    <property type="entry name" value="Acyl-CoA N-acyltransferases (Nat)"/>
    <property type="match status" value="1"/>
</dbReference>
<feature type="domain" description="Acyltransferase MbtK/IucB-like conserved" evidence="2">
    <location>
        <begin position="156"/>
        <end position="203"/>
    </location>
</feature>
<dbReference type="InterPro" id="IPR019432">
    <property type="entry name" value="Acyltransferase_MbtK/IucB-like"/>
</dbReference>
<keyword evidence="4" id="KW-1185">Reference proteome</keyword>
<evidence type="ECO:0000256" key="1">
    <source>
        <dbReference type="ARBA" id="ARBA00004924"/>
    </source>
</evidence>
<dbReference type="Proteomes" id="UP000218896">
    <property type="component" value="Unassembled WGS sequence"/>
</dbReference>
<dbReference type="PANTHER" id="PTHR31438:SF1">
    <property type="entry name" value="LYSINE N-ACYLTRANSFERASE C17G9.06C-RELATED"/>
    <property type="match status" value="1"/>
</dbReference>
<sequence>MFESNQRTYLTLSSSGDQVQLEAADQSWQLSLSGEGRHRTLTGWEGPIPNPDLVYPLLDRLFAGLELDSLALTVGIAELCSLTHPAWEVGDDGTHRIDRVGFYQIREAWLAPALWPVMPEIPEQTGEVVHPRRPRLPDTTLYRRYHPGLDKVLELRPATVEADGERFHRWQNLPRVARFWEYPFSRERLDAMLEERRAAANSFPLILEADGDPVGYFETYYVPEDRLGPYCEAGPFDQGLHMLVGEDRYCGNGQAPIWLNTLSHYLFLTDPRTTTLYGEPDAANAALFRQLRHVTWHTRYEFDFPHKRAALVATERDEFFRNTRL</sequence>
<reference evidence="3 4" key="1">
    <citation type="submission" date="2017-08" db="EMBL/GenBank/DDBJ databases">
        <title>Halovibrio sewagensis sp. nov., isolated from wastewater of high salinity.</title>
        <authorList>
            <person name="Dong X."/>
            <person name="Zhang G."/>
        </authorList>
    </citation>
    <scope>NUCLEOTIDE SEQUENCE [LARGE SCALE GENOMIC DNA]</scope>
    <source>
        <strain evidence="3 4">YL5-2</strain>
    </source>
</reference>
<dbReference type="SMART" id="SM01006">
    <property type="entry name" value="AlcB"/>
    <property type="match status" value="1"/>
</dbReference>
<dbReference type="AlphaFoldDB" id="A0A2A2FAL8"/>
<organism evidence="3 4">
    <name type="scientific">Halovibrio salipaludis</name>
    <dbReference type="NCBI Taxonomy" id="2032626"/>
    <lineage>
        <taxon>Bacteria</taxon>
        <taxon>Pseudomonadati</taxon>
        <taxon>Pseudomonadota</taxon>
        <taxon>Gammaproteobacteria</taxon>
        <taxon>Oceanospirillales</taxon>
        <taxon>Halomonadaceae</taxon>
        <taxon>Halovibrio</taxon>
    </lineage>
</organism>
<name>A0A2A2FAL8_9GAMM</name>
<gene>
    <name evidence="3" type="ORF">CK501_00830</name>
</gene>
<dbReference type="OrthoDB" id="9087497at2"/>
<evidence type="ECO:0000259" key="2">
    <source>
        <dbReference type="SMART" id="SM01006"/>
    </source>
</evidence>
<dbReference type="EMBL" id="NSKD01000001">
    <property type="protein sequence ID" value="PAU81727.1"/>
    <property type="molecule type" value="Genomic_DNA"/>
</dbReference>
<evidence type="ECO:0000313" key="3">
    <source>
        <dbReference type="EMBL" id="PAU81727.1"/>
    </source>
</evidence>
<keyword evidence="3" id="KW-0808">Transferase</keyword>
<dbReference type="InterPro" id="IPR016181">
    <property type="entry name" value="Acyl_CoA_acyltransferase"/>
</dbReference>
<dbReference type="PANTHER" id="PTHR31438">
    <property type="entry name" value="LYSINE N-ACYLTRANSFERASE C17G9.06C-RELATED"/>
    <property type="match status" value="1"/>
</dbReference>
<comment type="caution">
    <text evidence="3">The sequence shown here is derived from an EMBL/GenBank/DDBJ whole genome shotgun (WGS) entry which is preliminary data.</text>
</comment>
<evidence type="ECO:0000313" key="4">
    <source>
        <dbReference type="Proteomes" id="UP000218896"/>
    </source>
</evidence>
<comment type="pathway">
    <text evidence="1">Siderophore biosynthesis.</text>
</comment>
<dbReference type="RefSeq" id="WP_095615831.1">
    <property type="nucleotide sequence ID" value="NZ_NSKD01000001.1"/>
</dbReference>
<proteinExistence type="predicted"/>
<dbReference type="Pfam" id="PF13523">
    <property type="entry name" value="Acetyltransf_8"/>
    <property type="match status" value="1"/>
</dbReference>
<dbReference type="Gene3D" id="3.40.630.30">
    <property type="match status" value="1"/>
</dbReference>
<dbReference type="GO" id="GO:0016410">
    <property type="term" value="F:N-acyltransferase activity"/>
    <property type="evidence" value="ECO:0007669"/>
    <property type="project" value="TreeGrafter"/>
</dbReference>